<evidence type="ECO:0000313" key="1">
    <source>
        <dbReference type="EMBL" id="ROL52841.1"/>
    </source>
</evidence>
<gene>
    <name evidence="1" type="ORF">DPX16_8404</name>
</gene>
<proteinExistence type="predicted"/>
<keyword evidence="2" id="KW-1185">Reference proteome</keyword>
<dbReference type="Proteomes" id="UP000281406">
    <property type="component" value="Unassembled WGS sequence"/>
</dbReference>
<evidence type="ECO:0000313" key="2">
    <source>
        <dbReference type="Proteomes" id="UP000281406"/>
    </source>
</evidence>
<comment type="caution">
    <text evidence="1">The sequence shown here is derived from an EMBL/GenBank/DDBJ whole genome shotgun (WGS) entry which is preliminary data.</text>
</comment>
<organism evidence="1 2">
    <name type="scientific">Anabarilius grahami</name>
    <name type="common">Kanglang fish</name>
    <name type="synonym">Barilius grahami</name>
    <dbReference type="NCBI Taxonomy" id="495550"/>
    <lineage>
        <taxon>Eukaryota</taxon>
        <taxon>Metazoa</taxon>
        <taxon>Chordata</taxon>
        <taxon>Craniata</taxon>
        <taxon>Vertebrata</taxon>
        <taxon>Euteleostomi</taxon>
        <taxon>Actinopterygii</taxon>
        <taxon>Neopterygii</taxon>
        <taxon>Teleostei</taxon>
        <taxon>Ostariophysi</taxon>
        <taxon>Cypriniformes</taxon>
        <taxon>Xenocyprididae</taxon>
        <taxon>Xenocypridinae</taxon>
        <taxon>Xenocypridinae incertae sedis</taxon>
        <taxon>Anabarilius</taxon>
    </lineage>
</organism>
<dbReference type="AlphaFoldDB" id="A0A3N0Z3E5"/>
<accession>A0A3N0Z3E5</accession>
<reference evidence="1 2" key="1">
    <citation type="submission" date="2018-10" db="EMBL/GenBank/DDBJ databases">
        <title>Genome assembly for a Yunnan-Guizhou Plateau 3E fish, Anabarilius grahami (Regan), and its evolutionary and genetic applications.</title>
        <authorList>
            <person name="Jiang W."/>
        </authorList>
    </citation>
    <scope>NUCLEOTIDE SEQUENCE [LARGE SCALE GENOMIC DNA]</scope>
    <source>
        <strain evidence="1">AG-KIZ</strain>
        <tissue evidence="1">Muscle</tissue>
    </source>
</reference>
<dbReference type="EMBL" id="RJVU01014363">
    <property type="protein sequence ID" value="ROL52841.1"/>
    <property type="molecule type" value="Genomic_DNA"/>
</dbReference>
<protein>
    <submittedName>
        <fullName evidence="1">Uncharacterized protein</fullName>
    </submittedName>
</protein>
<name>A0A3N0Z3E5_ANAGA</name>
<sequence>MDYALILCGSSFTLVEMENFKNPKNFWGEGQVRQALVAAELVPLQISMPSSLIIATPILSALPNPVIPSPDPVHLMAASESVPVFAAIPEPFTSPQIFKSLVMSQQISQSLIMSQQIFQSLVTSQQSFQSPQPRWLPRLSPQRLQRWPLWPLPFVHESAPEPAPAHESAPELASIYESIPESTSVHESSPVSVPVCCAVGVFNDAGTADIPVEGNYEEDEDLQIPRMLTHIYLYRSLKNFGGYQNLIVTSHIVFRDWMTSLPVIGATRHPENQSDTSGRV</sequence>